<feature type="compositionally biased region" description="Basic and acidic residues" evidence="1">
    <location>
        <begin position="64"/>
        <end position="82"/>
    </location>
</feature>
<feature type="region of interest" description="Disordered" evidence="1">
    <location>
        <begin position="46"/>
        <end position="97"/>
    </location>
</feature>
<protein>
    <submittedName>
        <fullName evidence="2">Uncharacterized protein</fullName>
    </submittedName>
</protein>
<feature type="compositionally biased region" description="Basic and acidic residues" evidence="1">
    <location>
        <begin position="1"/>
        <end position="25"/>
    </location>
</feature>
<evidence type="ECO:0000313" key="2">
    <source>
        <dbReference type="EMBL" id="KAG2310485.1"/>
    </source>
</evidence>
<keyword evidence="3" id="KW-1185">Reference proteome</keyword>
<name>A0A8X7VGC0_BRACI</name>
<reference evidence="2 3" key="1">
    <citation type="submission" date="2020-02" db="EMBL/GenBank/DDBJ databases">
        <authorList>
            <person name="Ma Q."/>
            <person name="Huang Y."/>
            <person name="Song X."/>
            <person name="Pei D."/>
        </authorList>
    </citation>
    <scope>NUCLEOTIDE SEQUENCE [LARGE SCALE GENOMIC DNA]</scope>
    <source>
        <strain evidence="2">Sxm20200214</strain>
        <tissue evidence="2">Leaf</tissue>
    </source>
</reference>
<comment type="caution">
    <text evidence="2">The sequence shown here is derived from an EMBL/GenBank/DDBJ whole genome shotgun (WGS) entry which is preliminary data.</text>
</comment>
<evidence type="ECO:0000313" key="3">
    <source>
        <dbReference type="Proteomes" id="UP000886595"/>
    </source>
</evidence>
<gene>
    <name evidence="2" type="ORF">Bca52824_022042</name>
</gene>
<sequence length="97" mass="10666">MDVLKKLEAGNENRVEEVEGERESETEVTVATLNAEMLKNMSEMAKAEADAAGKNAAAMTKPVSVKETKREGKWRGREKERSDEEDGEGVSYTGSKT</sequence>
<dbReference type="AlphaFoldDB" id="A0A8X7VGC0"/>
<feature type="region of interest" description="Disordered" evidence="1">
    <location>
        <begin position="1"/>
        <end position="28"/>
    </location>
</feature>
<dbReference type="EMBL" id="JAAMPC010000005">
    <property type="protein sequence ID" value="KAG2310485.1"/>
    <property type="molecule type" value="Genomic_DNA"/>
</dbReference>
<dbReference type="Proteomes" id="UP000886595">
    <property type="component" value="Unassembled WGS sequence"/>
</dbReference>
<accession>A0A8X7VGC0</accession>
<proteinExistence type="predicted"/>
<organism evidence="2 3">
    <name type="scientific">Brassica carinata</name>
    <name type="common">Ethiopian mustard</name>
    <name type="synonym">Abyssinian cabbage</name>
    <dbReference type="NCBI Taxonomy" id="52824"/>
    <lineage>
        <taxon>Eukaryota</taxon>
        <taxon>Viridiplantae</taxon>
        <taxon>Streptophyta</taxon>
        <taxon>Embryophyta</taxon>
        <taxon>Tracheophyta</taxon>
        <taxon>Spermatophyta</taxon>
        <taxon>Magnoliopsida</taxon>
        <taxon>eudicotyledons</taxon>
        <taxon>Gunneridae</taxon>
        <taxon>Pentapetalae</taxon>
        <taxon>rosids</taxon>
        <taxon>malvids</taxon>
        <taxon>Brassicales</taxon>
        <taxon>Brassicaceae</taxon>
        <taxon>Brassiceae</taxon>
        <taxon>Brassica</taxon>
    </lineage>
</organism>
<evidence type="ECO:0000256" key="1">
    <source>
        <dbReference type="SAM" id="MobiDB-lite"/>
    </source>
</evidence>